<accession>A0ABT8W8N0</accession>
<protein>
    <submittedName>
        <fullName evidence="1">Uncharacterized protein</fullName>
    </submittedName>
</protein>
<dbReference type="Proteomes" id="UP001176883">
    <property type="component" value="Unassembled WGS sequence"/>
</dbReference>
<gene>
    <name evidence="1" type="ORF">Q4Q35_06455</name>
</gene>
<proteinExistence type="predicted"/>
<keyword evidence="2" id="KW-1185">Reference proteome</keyword>
<dbReference type="RefSeq" id="WP_303277134.1">
    <property type="nucleotide sequence ID" value="NZ_JAUOEK010000071.1"/>
</dbReference>
<comment type="caution">
    <text evidence="1">The sequence shown here is derived from an EMBL/GenBank/DDBJ whole genome shotgun (WGS) entry which is preliminary data.</text>
</comment>
<evidence type="ECO:0000313" key="1">
    <source>
        <dbReference type="EMBL" id="MDO5969443.1"/>
    </source>
</evidence>
<reference evidence="1" key="1">
    <citation type="submission" date="2023-07" db="EMBL/GenBank/DDBJ databases">
        <title>Two novel species in the genus Flavivirga.</title>
        <authorList>
            <person name="Kwon K."/>
        </authorList>
    </citation>
    <scope>NUCLEOTIDE SEQUENCE</scope>
    <source>
        <strain evidence="1">KCTC 52353</strain>
    </source>
</reference>
<evidence type="ECO:0000313" key="2">
    <source>
        <dbReference type="Proteomes" id="UP001176883"/>
    </source>
</evidence>
<sequence length="80" mass="9094">MAGLHVLVHTDDSDHDLDCVICDYATTCNLPLILNTDLQNFTIENIEFIVQRKASKNYRFIAVSTIAKNELFSRPPPFLL</sequence>
<name>A0ABT8W8N0_9FLAO</name>
<dbReference type="EMBL" id="JAUOEK010000071">
    <property type="protein sequence ID" value="MDO5969443.1"/>
    <property type="molecule type" value="Genomic_DNA"/>
</dbReference>
<organism evidence="1 2">
    <name type="scientific">Flavivirga aquimarina</name>
    <dbReference type="NCBI Taxonomy" id="2027862"/>
    <lineage>
        <taxon>Bacteria</taxon>
        <taxon>Pseudomonadati</taxon>
        <taxon>Bacteroidota</taxon>
        <taxon>Flavobacteriia</taxon>
        <taxon>Flavobacteriales</taxon>
        <taxon>Flavobacteriaceae</taxon>
        <taxon>Flavivirga</taxon>
    </lineage>
</organism>